<keyword evidence="5" id="KW-1015">Disulfide bond</keyword>
<feature type="domain" description="Saposin B-type" evidence="7">
    <location>
        <begin position="447"/>
        <end position="526"/>
    </location>
</feature>
<protein>
    <recommendedName>
        <fullName evidence="11">Prosaposin</fullName>
    </recommendedName>
</protein>
<dbReference type="InterPro" id="IPR008373">
    <property type="entry name" value="Saposin"/>
</dbReference>
<comment type="subcellular location">
    <subcellularLocation>
        <location evidence="1">Secreted</location>
    </subcellularLocation>
</comment>
<reference evidence="9 10" key="1">
    <citation type="submission" date="2024-08" db="EMBL/GenBank/DDBJ databases">
        <authorList>
            <person name="Cucini C."/>
            <person name="Frati F."/>
        </authorList>
    </citation>
    <scope>NUCLEOTIDE SEQUENCE [LARGE SCALE GENOMIC DNA]</scope>
</reference>
<evidence type="ECO:0000256" key="3">
    <source>
        <dbReference type="ARBA" id="ARBA00022729"/>
    </source>
</evidence>
<keyword evidence="2" id="KW-0964">Secreted</keyword>
<feature type="domain" description="Saposin B-type" evidence="7">
    <location>
        <begin position="791"/>
        <end position="872"/>
    </location>
</feature>
<dbReference type="Pfam" id="PF03489">
    <property type="entry name" value="SapB_2"/>
    <property type="match status" value="6"/>
</dbReference>
<dbReference type="InterPro" id="IPR007856">
    <property type="entry name" value="SapB_1"/>
</dbReference>
<dbReference type="PANTHER" id="PTHR11480">
    <property type="entry name" value="SAPOSIN-RELATED"/>
    <property type="match status" value="1"/>
</dbReference>
<dbReference type="InterPro" id="IPR008139">
    <property type="entry name" value="SaposinB_dom"/>
</dbReference>
<dbReference type="InterPro" id="IPR051428">
    <property type="entry name" value="Sphingo_Act-Surfact_Prot"/>
</dbReference>
<dbReference type="Proteomes" id="UP001642540">
    <property type="component" value="Unassembled WGS sequence"/>
</dbReference>
<dbReference type="InterPro" id="IPR003119">
    <property type="entry name" value="SAP_A"/>
</dbReference>
<proteinExistence type="predicted"/>
<dbReference type="PROSITE" id="PS50015">
    <property type="entry name" value="SAP_B"/>
    <property type="match status" value="7"/>
</dbReference>
<evidence type="ECO:0000259" key="8">
    <source>
        <dbReference type="PROSITE" id="PS51110"/>
    </source>
</evidence>
<dbReference type="SMART" id="SM00741">
    <property type="entry name" value="SapB"/>
    <property type="match status" value="7"/>
</dbReference>
<evidence type="ECO:0000256" key="5">
    <source>
        <dbReference type="ARBA" id="ARBA00023157"/>
    </source>
</evidence>
<keyword evidence="4" id="KW-0677">Repeat</keyword>
<sequence>MAELCKPPSASSSFSGFKVEQFEASKKNQLSNIEKDPYAEKIVHSKPTGPIPQLLIPNQNQKFVEMCPAPTAAWKSDDMHSPASQLRDDACLKELEKMMPGKDGVVSQTVGAQLGEFARRYGAQGDKLRPRIRNIPHPDTPDYNQMNNKATLYSPKEFVPHCSRGPIHQPPMSTENFNTYAGLNNAWNYYDTQSRNWKLRDNHLGSNPKLTCEETPASETSAADVVEKCGAASSFLPDNYLKGWKMTDNKMYLILVVALTFGAWVNAYPHKGAYVVRMTGDDEAASYQNHRQEQGLLGRNMCTRGPAYWCHNITQAAECNAVKHCIKKVWENPKEKLPEDNDSVCEVCLDMVKQARDQLLSNETQDELRQVLEGSCNLIPLKLVAKECCDLADDFIPELIDALTSRMDPQMVCHVSGLCNSVRIDEMLGEMKEIDGPKKVKPLDPANVDTCPMCEHYIGSTVDYLKGLTKDGLRDRLLTVCGFLGSYSDGCRHNVIEDLDKIYEYLQNNAKPKELCTLLGLCPTSTLHRVQLLGSRQQVSSTSVRVWQPPQENDEDLECDFCKQLAETLRQFLVANQTKDEFKQVIEGLCKQTGKFKNECLNLAYQYAESIYVLLNNDFNPEQICQRIGVCKSSLQHIQLARDNAPIWTILPIKDNSRKFETSSSSEEDDDSLVMMDLLPAERLAGDDEIKPVDSHTECQFCEYALHYIQQYLDDADTEEEIKKKVDKLCDTYLPKGFAQQCDTFVEQYGDALVNLLAQEVDPSEVCPRLKLCAAPKPNPETAVGHPVKDILPTCALCTFTVEKLIDLVGKNMTKAQIDAAAEEVCKVMPRSIQEDCLSFMRNYGDQVAEMILIYGTSHGVCAAIHLCLMSPPPQKIVIESQLPMDRYLPQSVTLDRVNEIDAVNNDSPGCVICEFVITTLDQQLQDNATEEEIKDKVENACTYLPKTVEGRCKVLIETFGEEIIQYLSQEVDPAEICSRLGLCKDTKKKNDAIRHLNMDRCELCMLVSDYLSTFLEESDVDKTIEYYVEKTCALIPQSYRQECNALIEDYGTYILNLLAQETDKGKVCAQVQLCPAVSTGADIDENTVEEFEY</sequence>
<feature type="domain" description="Saposin B-type" evidence="7">
    <location>
        <begin position="695"/>
        <end position="777"/>
    </location>
</feature>
<gene>
    <name evidence="9" type="ORF">ODALV1_LOCUS8716</name>
</gene>
<dbReference type="SUPFAM" id="SSF47862">
    <property type="entry name" value="Saposin"/>
    <property type="match status" value="7"/>
</dbReference>
<dbReference type="EMBL" id="CAXLJM020000026">
    <property type="protein sequence ID" value="CAL8094179.1"/>
    <property type="molecule type" value="Genomic_DNA"/>
</dbReference>
<name>A0ABP1Q930_9HEXA</name>
<organism evidence="9 10">
    <name type="scientific">Orchesella dallaii</name>
    <dbReference type="NCBI Taxonomy" id="48710"/>
    <lineage>
        <taxon>Eukaryota</taxon>
        <taxon>Metazoa</taxon>
        <taxon>Ecdysozoa</taxon>
        <taxon>Arthropoda</taxon>
        <taxon>Hexapoda</taxon>
        <taxon>Collembola</taxon>
        <taxon>Entomobryomorpha</taxon>
        <taxon>Entomobryoidea</taxon>
        <taxon>Orchesellidae</taxon>
        <taxon>Orchesellinae</taxon>
        <taxon>Orchesella</taxon>
    </lineage>
</organism>
<evidence type="ECO:0000313" key="9">
    <source>
        <dbReference type="EMBL" id="CAL8094179.1"/>
    </source>
</evidence>
<feature type="domain" description="Saposin B-type" evidence="7">
    <location>
        <begin position="555"/>
        <end position="635"/>
    </location>
</feature>
<evidence type="ECO:0000256" key="6">
    <source>
        <dbReference type="ARBA" id="ARBA00023180"/>
    </source>
</evidence>
<dbReference type="SMART" id="SM00162">
    <property type="entry name" value="SAPA"/>
    <property type="match status" value="1"/>
</dbReference>
<dbReference type="InterPro" id="IPR011001">
    <property type="entry name" value="Saposin-like"/>
</dbReference>
<keyword evidence="10" id="KW-1185">Reference proteome</keyword>
<feature type="domain" description="Saposin A-type" evidence="8">
    <location>
        <begin position="295"/>
        <end position="335"/>
    </location>
</feature>
<evidence type="ECO:0000256" key="1">
    <source>
        <dbReference type="ARBA" id="ARBA00004613"/>
    </source>
</evidence>
<evidence type="ECO:0000259" key="7">
    <source>
        <dbReference type="PROSITE" id="PS50015"/>
    </source>
</evidence>
<keyword evidence="3" id="KW-0732">Signal</keyword>
<evidence type="ECO:0000256" key="4">
    <source>
        <dbReference type="ARBA" id="ARBA00022737"/>
    </source>
</evidence>
<dbReference type="PRINTS" id="PR01797">
    <property type="entry name" value="SAPOSIN"/>
</dbReference>
<evidence type="ECO:0000313" key="10">
    <source>
        <dbReference type="Proteomes" id="UP001642540"/>
    </source>
</evidence>
<dbReference type="InterPro" id="IPR008138">
    <property type="entry name" value="SapB_2"/>
</dbReference>
<accession>A0ABP1Q930</accession>
<feature type="domain" description="Saposin B-type" evidence="7">
    <location>
        <begin position="907"/>
        <end position="988"/>
    </location>
</feature>
<dbReference type="PROSITE" id="PS51110">
    <property type="entry name" value="SAP_A"/>
    <property type="match status" value="1"/>
</dbReference>
<feature type="domain" description="Saposin B-type" evidence="7">
    <location>
        <begin position="998"/>
        <end position="1079"/>
    </location>
</feature>
<dbReference type="PANTHER" id="PTHR11480:SF3">
    <property type="entry name" value="BCDNA.GH08312"/>
    <property type="match status" value="1"/>
</dbReference>
<comment type="caution">
    <text evidence="9">The sequence shown here is derived from an EMBL/GenBank/DDBJ whole genome shotgun (WGS) entry which is preliminary data.</text>
</comment>
<dbReference type="Pfam" id="PF05184">
    <property type="entry name" value="SapB_1"/>
    <property type="match status" value="5"/>
</dbReference>
<evidence type="ECO:0008006" key="11">
    <source>
        <dbReference type="Google" id="ProtNLM"/>
    </source>
</evidence>
<feature type="domain" description="Saposin B-type" evidence="7">
    <location>
        <begin position="341"/>
        <end position="423"/>
    </location>
</feature>
<evidence type="ECO:0000256" key="2">
    <source>
        <dbReference type="ARBA" id="ARBA00022525"/>
    </source>
</evidence>
<dbReference type="Gene3D" id="1.10.225.10">
    <property type="entry name" value="Saposin-like"/>
    <property type="match status" value="7"/>
</dbReference>
<dbReference type="Pfam" id="PF02199">
    <property type="entry name" value="SapA"/>
    <property type="match status" value="1"/>
</dbReference>
<keyword evidence="6" id="KW-0325">Glycoprotein</keyword>